<dbReference type="Proteomes" id="UP000283721">
    <property type="component" value="Unassembled WGS sequence"/>
</dbReference>
<dbReference type="AlphaFoldDB" id="A0A3E4LYR4"/>
<comment type="caution">
    <text evidence="3">The sequence shown here is derived from an EMBL/GenBank/DDBJ whole genome shotgun (WGS) entry which is preliminary data.</text>
</comment>
<dbReference type="EMBL" id="QSES01000015">
    <property type="protein sequence ID" value="RGZ92071.1"/>
    <property type="molecule type" value="Genomic_DNA"/>
</dbReference>
<sequence length="103" mass="11827">MNEKIKKWQSEIEKITAAQKEYNNKCSEKIKNLNAKINIEEKKLKQENDEMIADVVRDLFGEVNAENIESFKEKIQLLTGQEEEVDEGSQDNFSGDAGGIRSY</sequence>
<evidence type="ECO:0000313" key="3">
    <source>
        <dbReference type="EMBL" id="RGK42608.1"/>
    </source>
</evidence>
<proteinExistence type="predicted"/>
<evidence type="ECO:0000313" key="5">
    <source>
        <dbReference type="Proteomes" id="UP000261052"/>
    </source>
</evidence>
<evidence type="ECO:0000313" key="4">
    <source>
        <dbReference type="EMBL" id="RGZ92071.1"/>
    </source>
</evidence>
<dbReference type="EMBL" id="QSQP01000010">
    <property type="protein sequence ID" value="RGK42608.1"/>
    <property type="molecule type" value="Genomic_DNA"/>
</dbReference>
<evidence type="ECO:0000256" key="2">
    <source>
        <dbReference type="SAM" id="MobiDB-lite"/>
    </source>
</evidence>
<evidence type="ECO:0008006" key="7">
    <source>
        <dbReference type="Google" id="ProtNLM"/>
    </source>
</evidence>
<gene>
    <name evidence="4" type="ORF">DW967_09070</name>
    <name evidence="3" type="ORF">DXD13_09440</name>
</gene>
<accession>A0A3E4LYR4</accession>
<organism evidence="3 5">
    <name type="scientific">Agathobacter rectalis</name>
    <dbReference type="NCBI Taxonomy" id="39491"/>
    <lineage>
        <taxon>Bacteria</taxon>
        <taxon>Bacillati</taxon>
        <taxon>Bacillota</taxon>
        <taxon>Clostridia</taxon>
        <taxon>Lachnospirales</taxon>
        <taxon>Lachnospiraceae</taxon>
        <taxon>Agathobacter</taxon>
    </lineage>
</organism>
<keyword evidence="1" id="KW-0175">Coiled coil</keyword>
<name>A0A3E4LYR4_9FIRM</name>
<evidence type="ECO:0000256" key="1">
    <source>
        <dbReference type="SAM" id="Coils"/>
    </source>
</evidence>
<feature type="region of interest" description="Disordered" evidence="2">
    <location>
        <begin position="79"/>
        <end position="103"/>
    </location>
</feature>
<feature type="coiled-coil region" evidence="1">
    <location>
        <begin position="5"/>
        <end position="54"/>
    </location>
</feature>
<protein>
    <recommendedName>
        <fullName evidence="7">DUF4315 family protein</fullName>
    </recommendedName>
</protein>
<evidence type="ECO:0000313" key="6">
    <source>
        <dbReference type="Proteomes" id="UP000283721"/>
    </source>
</evidence>
<dbReference type="Proteomes" id="UP000261052">
    <property type="component" value="Unassembled WGS sequence"/>
</dbReference>
<reference evidence="5 6" key="1">
    <citation type="submission" date="2018-08" db="EMBL/GenBank/DDBJ databases">
        <title>A genome reference for cultivated species of the human gut microbiota.</title>
        <authorList>
            <person name="Zou Y."/>
            <person name="Xue W."/>
            <person name="Luo G."/>
        </authorList>
    </citation>
    <scope>NUCLEOTIDE SEQUENCE [LARGE SCALE GENOMIC DNA]</scope>
    <source>
        <strain evidence="4 6">AM47-6BH</strain>
        <strain evidence="3 5">TF11-15AC</strain>
    </source>
</reference>